<sequence>ECKSDNEKPLCQKAFDNIFFKKNLSIFSPKKDQCDKCCQYNLKNLPEEDTNESINYWFDESQTELVASTFVSCLIDVIEETLKKSLKPVIIYSDDCTVQNRNCVMSNALLHLCIKYDVTITQKFLEKGHTQMEYDSVHSVIERKLKKTDCYLPSQLSQITKEARIYPFPYTSKLLTFNFFSDYSNKKLMFYESIRPGRVALIFLMSCQEGQTKLIKKIFLSFPNFINTPKKISLDKWNDLQSLKSIMPYDCHCFYDALPYMNESVHKAKKKSKE</sequence>
<name>A0A6G0YHD0_APHCR</name>
<dbReference type="AlphaFoldDB" id="A0A6G0YHD0"/>
<organism evidence="2 3">
    <name type="scientific">Aphis craccivora</name>
    <name type="common">Cowpea aphid</name>
    <dbReference type="NCBI Taxonomy" id="307492"/>
    <lineage>
        <taxon>Eukaryota</taxon>
        <taxon>Metazoa</taxon>
        <taxon>Ecdysozoa</taxon>
        <taxon>Arthropoda</taxon>
        <taxon>Hexapoda</taxon>
        <taxon>Insecta</taxon>
        <taxon>Pterygota</taxon>
        <taxon>Neoptera</taxon>
        <taxon>Paraneoptera</taxon>
        <taxon>Hemiptera</taxon>
        <taxon>Sternorrhyncha</taxon>
        <taxon>Aphidomorpha</taxon>
        <taxon>Aphidoidea</taxon>
        <taxon>Aphididae</taxon>
        <taxon>Aphidini</taxon>
        <taxon>Aphis</taxon>
        <taxon>Aphis</taxon>
    </lineage>
</organism>
<keyword evidence="3" id="KW-1185">Reference proteome</keyword>
<gene>
    <name evidence="2" type="ORF">FWK35_00026893</name>
</gene>
<dbReference type="Proteomes" id="UP000478052">
    <property type="component" value="Unassembled WGS sequence"/>
</dbReference>
<dbReference type="PANTHER" id="PTHR10773:SF19">
    <property type="match status" value="1"/>
</dbReference>
<comment type="caution">
    <text evidence="2">The sequence shown here is derived from an EMBL/GenBank/DDBJ whole genome shotgun (WGS) entry which is preliminary data.</text>
</comment>
<dbReference type="PANTHER" id="PTHR10773">
    <property type="entry name" value="DNA-DIRECTED RNA POLYMERASES I, II, AND III SUBUNIT RPABC2"/>
    <property type="match status" value="1"/>
</dbReference>
<accession>A0A6G0YHD0</accession>
<dbReference type="EMBL" id="VUJU01004024">
    <property type="protein sequence ID" value="KAF0755768.1"/>
    <property type="molecule type" value="Genomic_DNA"/>
</dbReference>
<feature type="non-terminal residue" evidence="2">
    <location>
        <position position="1"/>
    </location>
</feature>
<evidence type="ECO:0000313" key="2">
    <source>
        <dbReference type="EMBL" id="KAF0755768.1"/>
    </source>
</evidence>
<reference evidence="2 3" key="1">
    <citation type="submission" date="2019-08" db="EMBL/GenBank/DDBJ databases">
        <title>Whole genome of Aphis craccivora.</title>
        <authorList>
            <person name="Voronova N.V."/>
            <person name="Shulinski R.S."/>
            <person name="Bandarenka Y.V."/>
            <person name="Zhorov D.G."/>
            <person name="Warner D."/>
        </authorList>
    </citation>
    <scope>NUCLEOTIDE SEQUENCE [LARGE SCALE GENOMIC DNA]</scope>
    <source>
        <strain evidence="2">180601</strain>
        <tissue evidence="2">Whole Body</tissue>
    </source>
</reference>
<evidence type="ECO:0000313" key="3">
    <source>
        <dbReference type="Proteomes" id="UP000478052"/>
    </source>
</evidence>
<evidence type="ECO:0000259" key="1">
    <source>
        <dbReference type="Pfam" id="PF25273"/>
    </source>
</evidence>
<dbReference type="InterPro" id="IPR057191">
    <property type="entry name" value="DUF7869"/>
</dbReference>
<dbReference type="OrthoDB" id="6614966at2759"/>
<feature type="non-terminal residue" evidence="2">
    <location>
        <position position="274"/>
    </location>
</feature>
<dbReference type="Pfam" id="PF25273">
    <property type="entry name" value="DUF7869"/>
    <property type="match status" value="1"/>
</dbReference>
<proteinExistence type="predicted"/>
<protein>
    <recommendedName>
        <fullName evidence="1">DUF7869 domain-containing protein</fullName>
    </recommendedName>
</protein>
<feature type="domain" description="DUF7869" evidence="1">
    <location>
        <begin position="61"/>
        <end position="163"/>
    </location>
</feature>